<dbReference type="EMBL" id="OU015567">
    <property type="protein sequence ID" value="CAG5112060.1"/>
    <property type="molecule type" value="Genomic_DNA"/>
</dbReference>
<sequence length="151" mass="17450">MRFSNRRRPAIVKVEKSLLFEPIIPRNSRIFQLLQGHQIIIKERKDCWQTPSDLSWDIDFDESNRAEFSDFSQSDPYENASISTMSKAAFDEDIDLEMMDDGISTNSGGSNDINNDQSLSEYEERSFSNSSAIVYEWEDLNIDEISALVRH</sequence>
<feature type="compositionally biased region" description="Polar residues" evidence="1">
    <location>
        <begin position="103"/>
        <end position="120"/>
    </location>
</feature>
<keyword evidence="3" id="KW-1185">Reference proteome</keyword>
<gene>
    <name evidence="2" type="ORF">OKIOD_LOCUS15081</name>
</gene>
<evidence type="ECO:0000313" key="2">
    <source>
        <dbReference type="EMBL" id="CAG5112060.1"/>
    </source>
</evidence>
<reference evidence="2 3" key="1">
    <citation type="submission" date="2021-04" db="EMBL/GenBank/DDBJ databases">
        <authorList>
            <person name="Bliznina A."/>
        </authorList>
    </citation>
    <scope>NUCLEOTIDE SEQUENCE [LARGE SCALE GENOMIC DNA]</scope>
</reference>
<protein>
    <submittedName>
        <fullName evidence="2">Oidioi.mRNA.OKI2018_I69.chr2.g6316.t1.cds</fullName>
    </submittedName>
</protein>
<accession>A0ABN7T944</accession>
<organism evidence="2 3">
    <name type="scientific">Oikopleura dioica</name>
    <name type="common">Tunicate</name>
    <dbReference type="NCBI Taxonomy" id="34765"/>
    <lineage>
        <taxon>Eukaryota</taxon>
        <taxon>Metazoa</taxon>
        <taxon>Chordata</taxon>
        <taxon>Tunicata</taxon>
        <taxon>Appendicularia</taxon>
        <taxon>Copelata</taxon>
        <taxon>Oikopleuridae</taxon>
        <taxon>Oikopleura</taxon>
    </lineage>
</organism>
<feature type="region of interest" description="Disordered" evidence="1">
    <location>
        <begin position="101"/>
        <end position="121"/>
    </location>
</feature>
<name>A0ABN7T944_OIKDI</name>
<proteinExistence type="predicted"/>
<evidence type="ECO:0000256" key="1">
    <source>
        <dbReference type="SAM" id="MobiDB-lite"/>
    </source>
</evidence>
<dbReference type="Proteomes" id="UP001158576">
    <property type="component" value="Chromosome 2"/>
</dbReference>
<evidence type="ECO:0000313" key="3">
    <source>
        <dbReference type="Proteomes" id="UP001158576"/>
    </source>
</evidence>